<keyword evidence="3" id="KW-1185">Reference proteome</keyword>
<dbReference type="EMBL" id="CP001932">
    <property type="protein sequence ID" value="ADD04235.1"/>
    <property type="molecule type" value="Genomic_DNA"/>
</dbReference>
<dbReference type="PaxDb" id="547559-Nmag_0650"/>
<feature type="transmembrane region" description="Helical" evidence="1">
    <location>
        <begin position="57"/>
        <end position="76"/>
    </location>
</feature>
<reference evidence="2 3" key="2">
    <citation type="journal article" date="2012" name="BMC Genomics">
        <title>A comparative genomics perspective on the genetic content of the alkaliphilic haloarchaeon Natrialba magadii ATCC 43099T.</title>
        <authorList>
            <person name="Siddaramappa S."/>
            <person name="Challacombe J.F."/>
            <person name="Decastro R.E."/>
            <person name="Pfeiffer F."/>
            <person name="Sastre D.E."/>
            <person name="Gimenez M.I."/>
            <person name="Paggi R.A."/>
            <person name="Detter J.C."/>
            <person name="Davenport K.W."/>
            <person name="Goodwin L.A."/>
            <person name="Kyrpides N."/>
            <person name="Tapia R."/>
            <person name="Pitluck S."/>
            <person name="Lucas S."/>
            <person name="Woyke T."/>
            <person name="Maupin-Furlow J.A."/>
        </authorList>
    </citation>
    <scope>NUCLEOTIDE SEQUENCE [LARGE SCALE GENOMIC DNA]</scope>
    <source>
        <strain evidence="3">ATCC 43099 / DSM 3394 / CCM 3739 / CIP 104546 / IAM 13178 / JCM 8861 / NBRC 102185 / NCIMB 2190 / MS3</strain>
    </source>
</reference>
<gene>
    <name evidence="2" type="ordered locus">Nmag_0650</name>
</gene>
<sequence length="170" mass="17824">MGRLYRVVPVQTMSESMVTVALSGGALAVAVAVGLLAHEWMHALVLRVARIDYRLTYFPGSATGFAGILAGRPWAVVRPQPRGHEPAWILRVAALAPLSLAVPVFAVGAGFVSPVAVPVDINTTVATAFAIGWLACAIPSPQDFSVAFYAHRALEPVADSPSVGTHSRAD</sequence>
<dbReference type="KEGG" id="nmg:Nmag_0650"/>
<organism evidence="2 3">
    <name type="scientific">Natrialba magadii (strain ATCC 43099 / DSM 3394 / CCM 3739 / CIP 104546 / IAM 13178 / JCM 8861 / NBRC 102185 / NCIMB 2190 / MS3)</name>
    <name type="common">Natronobacterium magadii</name>
    <dbReference type="NCBI Taxonomy" id="547559"/>
    <lineage>
        <taxon>Archaea</taxon>
        <taxon>Methanobacteriati</taxon>
        <taxon>Methanobacteriota</taxon>
        <taxon>Stenosarchaea group</taxon>
        <taxon>Halobacteria</taxon>
        <taxon>Halobacteriales</taxon>
        <taxon>Natrialbaceae</taxon>
        <taxon>Natrialba</taxon>
    </lineage>
</organism>
<evidence type="ECO:0000313" key="2">
    <source>
        <dbReference type="EMBL" id="ADD04235.1"/>
    </source>
</evidence>
<proteinExistence type="predicted"/>
<reference evidence="3" key="1">
    <citation type="submission" date="2010-02" db="EMBL/GenBank/DDBJ databases">
        <title>Complete sequence of chromosome of Natrialba magadii ATCC 43099.</title>
        <authorList>
            <consortium name="US DOE Joint Genome Institute"/>
            <person name="Lucas S."/>
            <person name="Copeland A."/>
            <person name="Lapidus A."/>
            <person name="Cheng J.-F."/>
            <person name="Bruce D."/>
            <person name="Goodwin L."/>
            <person name="Pitluck S."/>
            <person name="Davenport K."/>
            <person name="Saunders E."/>
            <person name="Detter J.C."/>
            <person name="Han C."/>
            <person name="Tapia R."/>
            <person name="Land M."/>
            <person name="Hauser L."/>
            <person name="Kyrpides N."/>
            <person name="Mikhailova N."/>
            <person name="De Castro R.E."/>
            <person name="Maupin-Furlow J.A."/>
            <person name="Woyke T."/>
        </authorList>
    </citation>
    <scope>NUCLEOTIDE SEQUENCE [LARGE SCALE GENOMIC DNA]</scope>
    <source>
        <strain evidence="3">ATCC 43099 / DSM 3394 / CCM 3739 / CIP 104546 / IAM 13178 / JCM 8861 / NBRC 102185 / NCIMB 2190 / MS3</strain>
    </source>
</reference>
<keyword evidence="1" id="KW-1133">Transmembrane helix</keyword>
<name>D3SZA1_NATMM</name>
<accession>D3SZA1</accession>
<dbReference type="HOGENOM" id="CLU_1773246_0_0_2"/>
<dbReference type="eggNOG" id="arCOG10744">
    <property type="taxonomic scope" value="Archaea"/>
</dbReference>
<dbReference type="AlphaFoldDB" id="D3SZA1"/>
<evidence type="ECO:0008006" key="4">
    <source>
        <dbReference type="Google" id="ProtNLM"/>
    </source>
</evidence>
<dbReference type="Proteomes" id="UP000001879">
    <property type="component" value="Chromosome"/>
</dbReference>
<keyword evidence="1" id="KW-0472">Membrane</keyword>
<evidence type="ECO:0000313" key="3">
    <source>
        <dbReference type="Proteomes" id="UP000001879"/>
    </source>
</evidence>
<feature type="transmembrane region" description="Helical" evidence="1">
    <location>
        <begin position="88"/>
        <end position="112"/>
    </location>
</feature>
<protein>
    <recommendedName>
        <fullName evidence="4">DUF3267 domain-containing protein</fullName>
    </recommendedName>
</protein>
<feature type="transmembrane region" description="Helical" evidence="1">
    <location>
        <begin position="20"/>
        <end position="37"/>
    </location>
</feature>
<keyword evidence="1" id="KW-0812">Transmembrane</keyword>
<evidence type="ECO:0000256" key="1">
    <source>
        <dbReference type="SAM" id="Phobius"/>
    </source>
</evidence>